<comment type="caution">
    <text evidence="1">The sequence shown here is derived from an EMBL/GenBank/DDBJ whole genome shotgun (WGS) entry which is preliminary data.</text>
</comment>
<dbReference type="AlphaFoldDB" id="A0A4Q9GW74"/>
<name>A0A4Q9GW74_9MICO</name>
<gene>
    <name evidence="1" type="ORF">EYE40_08680</name>
</gene>
<protein>
    <submittedName>
        <fullName evidence="1">Uncharacterized protein</fullName>
    </submittedName>
</protein>
<evidence type="ECO:0000313" key="2">
    <source>
        <dbReference type="Proteomes" id="UP000294194"/>
    </source>
</evidence>
<evidence type="ECO:0000313" key="1">
    <source>
        <dbReference type="EMBL" id="TBN57457.1"/>
    </source>
</evidence>
<dbReference type="RefSeq" id="WP_130981568.1">
    <property type="nucleotide sequence ID" value="NZ_SISG01000001.1"/>
</dbReference>
<dbReference type="Proteomes" id="UP000294194">
    <property type="component" value="Unassembled WGS sequence"/>
</dbReference>
<accession>A0A4Q9GW74</accession>
<organism evidence="1 2">
    <name type="scientific">Glaciihabitans arcticus</name>
    <dbReference type="NCBI Taxonomy" id="2668039"/>
    <lineage>
        <taxon>Bacteria</taxon>
        <taxon>Bacillati</taxon>
        <taxon>Actinomycetota</taxon>
        <taxon>Actinomycetes</taxon>
        <taxon>Micrococcales</taxon>
        <taxon>Microbacteriaceae</taxon>
        <taxon>Glaciihabitans</taxon>
    </lineage>
</organism>
<proteinExistence type="predicted"/>
<sequence>MSDNASHNDRPHPFKDSPLIHAADPKLVEVWRLARNNAGYSVDVQCRNCVHPQGLDVQCAAHVRMSYGYRYAAGDWTNVADLIVIANAAMAEAIDAGYLPNIPILFEQKGDNIRVRINPTRRRISQGDLDMVRDAANKALAPFQMWHSKRGANFRYAISAPPAADVPTKMAPFTELLTADKIREYKERFTTFRMSDNDLGWSHLTAWWEWSIYT</sequence>
<dbReference type="EMBL" id="SISG01000001">
    <property type="protein sequence ID" value="TBN57457.1"/>
    <property type="molecule type" value="Genomic_DNA"/>
</dbReference>
<reference evidence="2" key="1">
    <citation type="submission" date="2019-02" db="EMBL/GenBank/DDBJ databases">
        <title>Glaciihabitans arcticus sp. nov., a psychrotolerant bacterium isolated from polar soil.</title>
        <authorList>
            <person name="Dahal R.H."/>
        </authorList>
    </citation>
    <scope>NUCLEOTIDE SEQUENCE [LARGE SCALE GENOMIC DNA]</scope>
    <source>
        <strain evidence="2">RP-3-7</strain>
    </source>
</reference>
<keyword evidence="2" id="KW-1185">Reference proteome</keyword>